<reference evidence="1 2" key="1">
    <citation type="submission" date="2014-01" db="EMBL/GenBank/DDBJ databases">
        <authorList>
            <person name="Dobos K."/>
            <person name="Lenaerts A."/>
            <person name="Ordway D."/>
            <person name="DeGroote M.A."/>
            <person name="Parker T."/>
            <person name="Sizemore C."/>
            <person name="Tallon L.J."/>
            <person name="Sadzewicz L.K."/>
            <person name="Sengamalay N."/>
            <person name="Fraser C.M."/>
            <person name="Hine E."/>
            <person name="Shefchek K.A."/>
            <person name="Das S.P."/>
            <person name="Tettelin H."/>
        </authorList>
    </citation>
    <scope>NUCLEOTIDE SEQUENCE [LARGE SCALE GENOMIC DNA]</scope>
    <source>
        <strain evidence="1 2">Harvey</strain>
    </source>
</reference>
<name>A0ABN0QQQ6_MYCUL</name>
<evidence type="ECO:0000313" key="2">
    <source>
        <dbReference type="Proteomes" id="UP000020681"/>
    </source>
</evidence>
<protein>
    <submittedName>
        <fullName evidence="1">Uncharacterized protein</fullName>
    </submittedName>
</protein>
<keyword evidence="2" id="KW-1185">Reference proteome</keyword>
<comment type="caution">
    <text evidence="1">The sequence shown here is derived from an EMBL/GenBank/DDBJ whole genome shotgun (WGS) entry which is preliminary data.</text>
</comment>
<dbReference type="Proteomes" id="UP000020681">
    <property type="component" value="Unassembled WGS sequence"/>
</dbReference>
<organism evidence="1 2">
    <name type="scientific">Mycobacterium ulcerans str. Harvey</name>
    <dbReference type="NCBI Taxonomy" id="1299332"/>
    <lineage>
        <taxon>Bacteria</taxon>
        <taxon>Bacillati</taxon>
        <taxon>Actinomycetota</taxon>
        <taxon>Actinomycetes</taxon>
        <taxon>Mycobacteriales</taxon>
        <taxon>Mycobacteriaceae</taxon>
        <taxon>Mycobacterium</taxon>
        <taxon>Mycobacterium ulcerans group</taxon>
    </lineage>
</organism>
<evidence type="ECO:0000313" key="1">
    <source>
        <dbReference type="EMBL" id="EUA87060.1"/>
    </source>
</evidence>
<accession>A0ABN0QQQ6</accession>
<sequence>MAVATLAMATANRRRREIVVIGESFPSAGAPAVSTACDELR</sequence>
<proteinExistence type="predicted"/>
<dbReference type="EMBL" id="JAOL01000166">
    <property type="protein sequence ID" value="EUA87060.1"/>
    <property type="molecule type" value="Genomic_DNA"/>
</dbReference>
<gene>
    <name evidence="1" type="ORF">I551_6481</name>
</gene>